<protein>
    <submittedName>
        <fullName evidence="1">Uncharacterized protein</fullName>
    </submittedName>
</protein>
<name>A0A8H3FYH3_9LECA</name>
<evidence type="ECO:0000313" key="2">
    <source>
        <dbReference type="Proteomes" id="UP000664521"/>
    </source>
</evidence>
<gene>
    <name evidence="1" type="ORF">HETSPECPRED_009289</name>
</gene>
<sequence>MPFNNPRTADDLLHWESQYIESTKFVLRWLKQTAEQAGFRSSNRGPEVWLREAGQAVVDAGGKLPGFEQGKWKEAIIVREKALDYWKERLEPWDRQRFEWIRDHEAYALA</sequence>
<comment type="caution">
    <text evidence="1">The sequence shown here is derived from an EMBL/GenBank/DDBJ whole genome shotgun (WGS) entry which is preliminary data.</text>
</comment>
<organism evidence="1 2">
    <name type="scientific">Heterodermia speciosa</name>
    <dbReference type="NCBI Taxonomy" id="116794"/>
    <lineage>
        <taxon>Eukaryota</taxon>
        <taxon>Fungi</taxon>
        <taxon>Dikarya</taxon>
        <taxon>Ascomycota</taxon>
        <taxon>Pezizomycotina</taxon>
        <taxon>Lecanoromycetes</taxon>
        <taxon>OSLEUM clade</taxon>
        <taxon>Lecanoromycetidae</taxon>
        <taxon>Caliciales</taxon>
        <taxon>Physciaceae</taxon>
        <taxon>Heterodermia</taxon>
    </lineage>
</organism>
<proteinExistence type="predicted"/>
<dbReference type="EMBL" id="CAJPDS010000076">
    <property type="protein sequence ID" value="CAF9934616.1"/>
    <property type="molecule type" value="Genomic_DNA"/>
</dbReference>
<dbReference type="AlphaFoldDB" id="A0A8H3FYH3"/>
<accession>A0A8H3FYH3</accession>
<keyword evidence="2" id="KW-1185">Reference proteome</keyword>
<reference evidence="1" key="1">
    <citation type="submission" date="2021-03" db="EMBL/GenBank/DDBJ databases">
        <authorList>
            <person name="Tagirdzhanova G."/>
        </authorList>
    </citation>
    <scope>NUCLEOTIDE SEQUENCE</scope>
</reference>
<dbReference type="Proteomes" id="UP000664521">
    <property type="component" value="Unassembled WGS sequence"/>
</dbReference>
<evidence type="ECO:0000313" key="1">
    <source>
        <dbReference type="EMBL" id="CAF9934616.1"/>
    </source>
</evidence>